<keyword evidence="1" id="KW-0812">Transmembrane</keyword>
<dbReference type="Proteomes" id="UP000514713">
    <property type="component" value="Chromosome"/>
</dbReference>
<reference evidence="3" key="1">
    <citation type="submission" date="2020-06" db="EMBL/GenBank/DDBJ databases">
        <title>Nostoc edaphicum CCNP1411 genome.</title>
        <authorList>
            <person name="Fidor A."/>
            <person name="Grabski M."/>
            <person name="Gawor J."/>
            <person name="Gromadka R."/>
            <person name="Wegrzyn G."/>
            <person name="Mazur-Marzec H."/>
        </authorList>
    </citation>
    <scope>NUCLEOTIDE SEQUENCE [LARGE SCALE GENOMIC DNA]</scope>
    <source>
        <strain evidence="3">CCNP1411</strain>
    </source>
</reference>
<dbReference type="KEGG" id="ned:HUN01_11790"/>
<organism evidence="2 3">
    <name type="scientific">Nostoc edaphicum CCNP1411</name>
    <dbReference type="NCBI Taxonomy" id="1472755"/>
    <lineage>
        <taxon>Bacteria</taxon>
        <taxon>Bacillati</taxon>
        <taxon>Cyanobacteriota</taxon>
        <taxon>Cyanophyceae</taxon>
        <taxon>Nostocales</taxon>
        <taxon>Nostocaceae</taxon>
        <taxon>Nostoc</taxon>
    </lineage>
</organism>
<proteinExistence type="predicted"/>
<accession>A0A7D7QIX7</accession>
<feature type="transmembrane region" description="Helical" evidence="1">
    <location>
        <begin position="56"/>
        <end position="74"/>
    </location>
</feature>
<evidence type="ECO:0000313" key="3">
    <source>
        <dbReference type="Proteomes" id="UP000514713"/>
    </source>
</evidence>
<dbReference type="EMBL" id="CP054698">
    <property type="protein sequence ID" value="QMS88241.1"/>
    <property type="molecule type" value="Genomic_DNA"/>
</dbReference>
<protein>
    <submittedName>
        <fullName evidence="2">Uncharacterized protein</fullName>
    </submittedName>
</protein>
<dbReference type="AlphaFoldDB" id="A0A7D7QIX7"/>
<evidence type="ECO:0000256" key="1">
    <source>
        <dbReference type="SAM" id="Phobius"/>
    </source>
</evidence>
<sequence>MSANEILGQYIPAKFNLSLFNLSQTNLSRASLSREKSDSEKLNREDTNTIIASEPSLILAPFILLIMGGIVFFHKLKLSEQTNKLDNLDGSPCQNCHFFSKNSYLKCAVNPSVVFTKAAIDCCDYQPLQNRKKLGLPIFRSQRKVN</sequence>
<keyword evidence="1" id="KW-1133">Transmembrane helix</keyword>
<keyword evidence="3" id="KW-1185">Reference proteome</keyword>
<keyword evidence="1" id="KW-0472">Membrane</keyword>
<name>A0A7D7QIX7_9NOSO</name>
<dbReference type="RefSeq" id="WP_181931422.1">
    <property type="nucleotide sequence ID" value="NZ_CP054698.1"/>
</dbReference>
<evidence type="ECO:0000313" key="2">
    <source>
        <dbReference type="EMBL" id="QMS88241.1"/>
    </source>
</evidence>
<gene>
    <name evidence="2" type="ORF">HUN01_11790</name>
</gene>